<dbReference type="Gene3D" id="1.10.530.10">
    <property type="match status" value="1"/>
</dbReference>
<feature type="region of interest" description="Disordered" evidence="3">
    <location>
        <begin position="310"/>
        <end position="346"/>
    </location>
</feature>
<name>A0AAW8TC56_9ENTE</name>
<comment type="caution">
    <text evidence="5">The sequence shown here is derived from an EMBL/GenBank/DDBJ whole genome shotgun (WGS) entry which is preliminary data.</text>
</comment>
<gene>
    <name evidence="5" type="ORF">P7D69_16625</name>
</gene>
<feature type="region of interest" description="Disordered" evidence="3">
    <location>
        <begin position="30"/>
        <end position="130"/>
    </location>
</feature>
<feature type="compositionally biased region" description="Basic and acidic residues" evidence="3">
    <location>
        <begin position="310"/>
        <end position="330"/>
    </location>
</feature>
<feature type="compositionally biased region" description="Low complexity" evidence="3">
    <location>
        <begin position="81"/>
        <end position="119"/>
    </location>
</feature>
<dbReference type="EMBL" id="JARPXL010000021">
    <property type="protein sequence ID" value="MDT2545976.1"/>
    <property type="molecule type" value="Genomic_DNA"/>
</dbReference>
<keyword evidence="2" id="KW-0378">Hydrolase</keyword>
<proteinExistence type="inferred from homology"/>
<dbReference type="SMART" id="SM00047">
    <property type="entry name" value="LYZ2"/>
    <property type="match status" value="1"/>
</dbReference>
<dbReference type="PRINTS" id="PR01002">
    <property type="entry name" value="FLGFLGJ"/>
</dbReference>
<evidence type="ECO:0000259" key="4">
    <source>
        <dbReference type="SMART" id="SM00047"/>
    </source>
</evidence>
<dbReference type="PANTHER" id="PTHR33308:SF9">
    <property type="entry name" value="PEPTIDOGLYCAN HYDROLASE FLGJ"/>
    <property type="match status" value="1"/>
</dbReference>
<dbReference type="InterPro" id="IPR002901">
    <property type="entry name" value="MGlyc_endo_b_GlcNAc-like_dom"/>
</dbReference>
<evidence type="ECO:0000313" key="6">
    <source>
        <dbReference type="Proteomes" id="UP001254770"/>
    </source>
</evidence>
<dbReference type="GO" id="GO:0004040">
    <property type="term" value="F:amidase activity"/>
    <property type="evidence" value="ECO:0007669"/>
    <property type="project" value="InterPro"/>
</dbReference>
<dbReference type="AlphaFoldDB" id="A0AAW8TC56"/>
<dbReference type="InterPro" id="IPR051056">
    <property type="entry name" value="Glycosyl_Hydrolase_73"/>
</dbReference>
<evidence type="ECO:0000313" key="5">
    <source>
        <dbReference type="EMBL" id="MDT2545976.1"/>
    </source>
</evidence>
<evidence type="ECO:0000256" key="3">
    <source>
        <dbReference type="SAM" id="MobiDB-lite"/>
    </source>
</evidence>
<accession>A0AAW8TC56</accession>
<dbReference type="RefSeq" id="WP_311816872.1">
    <property type="nucleotide sequence ID" value="NZ_JARPXG010000022.1"/>
</dbReference>
<sequence>MKTSQRLIVIGAVLTLSVAAFPVRQTLLAKTEETSPSLSESSVSPSSEAPPVETSQSTVSQSTAPVSSAPVSHESVKESSTESTFESVESTEASTSASSIEETEVTETPSSSTETAVAAGPAPTSVIQPPATKEEIEENYQFSVVKNQTTQEFIATIGKDAQKIAWKEGLYASVMIAQAILETGSGNSQLARPPHHNLFGIKGSYKGKQVTFATQEDNGSGQLYTIRSGFRQYPSYKESLEDYAALLKKGLSGNSDFYQAVWKEHAATYHAATKALTGKYATDTHYDKKLNALIETYKLTDYDAEPEKVEKEEHITKESAKKDKKARAVELSEDTQTEGTEKNPALTTESLQQVIELLPIPQRPAKQVLGQLTTQ</sequence>
<evidence type="ECO:0000256" key="2">
    <source>
        <dbReference type="ARBA" id="ARBA00022801"/>
    </source>
</evidence>
<feature type="domain" description="Mannosyl-glycoprotein endo-beta-N-acetylglucosamidase-like" evidence="4">
    <location>
        <begin position="141"/>
        <end position="303"/>
    </location>
</feature>
<dbReference type="Proteomes" id="UP001254770">
    <property type="component" value="Unassembled WGS sequence"/>
</dbReference>
<organism evidence="5 6">
    <name type="scientific">Enterococcus raffinosus</name>
    <dbReference type="NCBI Taxonomy" id="71452"/>
    <lineage>
        <taxon>Bacteria</taxon>
        <taxon>Bacillati</taxon>
        <taxon>Bacillota</taxon>
        <taxon>Bacilli</taxon>
        <taxon>Lactobacillales</taxon>
        <taxon>Enterococcaceae</taxon>
        <taxon>Enterococcus</taxon>
    </lineage>
</organism>
<protein>
    <submittedName>
        <fullName evidence="5">Glucosaminidase domain-containing protein</fullName>
    </submittedName>
</protein>
<dbReference type="Gene3D" id="4.10.80.30">
    <property type="entry name" value="DNA polymerase, domain 6"/>
    <property type="match status" value="1"/>
</dbReference>
<feature type="compositionally biased region" description="Low complexity" evidence="3">
    <location>
        <begin position="34"/>
        <end position="73"/>
    </location>
</feature>
<comment type="similarity">
    <text evidence="1">Belongs to the glycosyl hydrolase 73 family.</text>
</comment>
<dbReference type="Pfam" id="PF01832">
    <property type="entry name" value="Glucosaminidase"/>
    <property type="match status" value="1"/>
</dbReference>
<reference evidence="5" key="1">
    <citation type="submission" date="2023-03" db="EMBL/GenBank/DDBJ databases">
        <authorList>
            <person name="Shen W."/>
            <person name="Cai J."/>
        </authorList>
    </citation>
    <scope>NUCLEOTIDE SEQUENCE</scope>
    <source>
        <strain evidence="5">Y15</strain>
    </source>
</reference>
<evidence type="ECO:0000256" key="1">
    <source>
        <dbReference type="ARBA" id="ARBA00010266"/>
    </source>
</evidence>
<dbReference type="PANTHER" id="PTHR33308">
    <property type="entry name" value="PEPTIDOGLYCAN HYDROLASE FLGJ"/>
    <property type="match status" value="1"/>
</dbReference>